<feature type="transmembrane region" description="Helical" evidence="6">
    <location>
        <begin position="75"/>
        <end position="92"/>
    </location>
</feature>
<dbReference type="Proteomes" id="UP001162131">
    <property type="component" value="Unassembled WGS sequence"/>
</dbReference>
<proteinExistence type="predicted"/>
<comment type="subcellular location">
    <subcellularLocation>
        <location evidence="1">Membrane</location>
        <topology evidence="1">Multi-pass membrane protein</topology>
    </subcellularLocation>
</comment>
<evidence type="ECO:0000256" key="1">
    <source>
        <dbReference type="ARBA" id="ARBA00004141"/>
    </source>
</evidence>
<dbReference type="AlphaFoldDB" id="A0AAU9JWD0"/>
<feature type="transmembrane region" description="Helical" evidence="6">
    <location>
        <begin position="184"/>
        <end position="207"/>
    </location>
</feature>
<keyword evidence="5 6" id="KW-0472">Membrane</keyword>
<evidence type="ECO:0000259" key="7">
    <source>
        <dbReference type="Pfam" id="PF01061"/>
    </source>
</evidence>
<name>A0AAU9JWD0_9CILI</name>
<dbReference type="Pfam" id="PF01061">
    <property type="entry name" value="ABC2_membrane"/>
    <property type="match status" value="1"/>
</dbReference>
<reference evidence="8" key="1">
    <citation type="submission" date="2021-09" db="EMBL/GenBank/DDBJ databases">
        <authorList>
            <consortium name="AG Swart"/>
            <person name="Singh M."/>
            <person name="Singh A."/>
            <person name="Seah K."/>
            <person name="Emmerich C."/>
        </authorList>
    </citation>
    <scope>NUCLEOTIDE SEQUENCE</scope>
    <source>
        <strain evidence="8">ATCC30299</strain>
    </source>
</reference>
<accession>A0AAU9JWD0</accession>
<comment type="caution">
    <text evidence="8">The sequence shown here is derived from an EMBL/GenBank/DDBJ whole genome shotgun (WGS) entry which is preliminary data.</text>
</comment>
<evidence type="ECO:0000256" key="5">
    <source>
        <dbReference type="ARBA" id="ARBA00023136"/>
    </source>
</evidence>
<evidence type="ECO:0000256" key="3">
    <source>
        <dbReference type="ARBA" id="ARBA00022692"/>
    </source>
</evidence>
<evidence type="ECO:0000256" key="6">
    <source>
        <dbReference type="SAM" id="Phobius"/>
    </source>
</evidence>
<gene>
    <name evidence="8" type="ORF">BSTOLATCC_MIC48214</name>
</gene>
<sequence length="320" mass="35927">MNFLHIVDRLHMSEEETQILQTLKDAYKEADFPIFENLESKPISRVRHVSSAKKFIILCERGFINSRRNPGASQAWISLLIIIWIVTDLLFHDLGNSFTSIQNINGILFFITIVAVMNGNSSSSMGIPCERPIYVKEYSQGVYGTLTYVAAKMASEFPLQVLAAIVTSAMVYFPVGLYNGAGNFFVFFAVFLLSYLMGSGLGHIIGALCKTEELAFGLSQMFIAPLITYGGLVVNVNRLNSAFSWIRYITPYFYAFGALSVNQYKDMEFDCDPDGPECDPLNQLGFDSQIQAYILPIILYVIITRIIAYWILKLLGMKAK</sequence>
<feature type="transmembrane region" description="Helical" evidence="6">
    <location>
        <begin position="214"/>
        <end position="234"/>
    </location>
</feature>
<feature type="transmembrane region" description="Helical" evidence="6">
    <location>
        <begin position="98"/>
        <end position="117"/>
    </location>
</feature>
<feature type="transmembrane region" description="Helical" evidence="6">
    <location>
        <begin position="157"/>
        <end position="178"/>
    </location>
</feature>
<keyword evidence="4 6" id="KW-1133">Transmembrane helix</keyword>
<dbReference type="GO" id="GO:0016020">
    <property type="term" value="C:membrane"/>
    <property type="evidence" value="ECO:0007669"/>
    <property type="project" value="UniProtKB-SubCell"/>
</dbReference>
<evidence type="ECO:0000256" key="2">
    <source>
        <dbReference type="ARBA" id="ARBA00022448"/>
    </source>
</evidence>
<dbReference type="InterPro" id="IPR013525">
    <property type="entry name" value="ABC2_TM"/>
</dbReference>
<evidence type="ECO:0000256" key="4">
    <source>
        <dbReference type="ARBA" id="ARBA00022989"/>
    </source>
</evidence>
<organism evidence="8 9">
    <name type="scientific">Blepharisma stoltei</name>
    <dbReference type="NCBI Taxonomy" id="1481888"/>
    <lineage>
        <taxon>Eukaryota</taxon>
        <taxon>Sar</taxon>
        <taxon>Alveolata</taxon>
        <taxon>Ciliophora</taxon>
        <taxon>Postciliodesmatophora</taxon>
        <taxon>Heterotrichea</taxon>
        <taxon>Heterotrichida</taxon>
        <taxon>Blepharismidae</taxon>
        <taxon>Blepharisma</taxon>
    </lineage>
</organism>
<keyword evidence="9" id="KW-1185">Reference proteome</keyword>
<feature type="domain" description="ABC-2 type transporter transmembrane" evidence="7">
    <location>
        <begin position="55"/>
        <end position="264"/>
    </location>
</feature>
<dbReference type="PANTHER" id="PTHR48041">
    <property type="entry name" value="ABC TRANSPORTER G FAMILY MEMBER 28"/>
    <property type="match status" value="1"/>
</dbReference>
<evidence type="ECO:0000313" key="9">
    <source>
        <dbReference type="Proteomes" id="UP001162131"/>
    </source>
</evidence>
<keyword evidence="2" id="KW-0813">Transport</keyword>
<dbReference type="GO" id="GO:0140359">
    <property type="term" value="F:ABC-type transporter activity"/>
    <property type="evidence" value="ECO:0007669"/>
    <property type="project" value="InterPro"/>
</dbReference>
<keyword evidence="3 6" id="KW-0812">Transmembrane</keyword>
<dbReference type="InterPro" id="IPR050352">
    <property type="entry name" value="ABCG_transporters"/>
</dbReference>
<feature type="transmembrane region" description="Helical" evidence="6">
    <location>
        <begin position="290"/>
        <end position="312"/>
    </location>
</feature>
<evidence type="ECO:0000313" key="8">
    <source>
        <dbReference type="EMBL" id="CAG9329394.1"/>
    </source>
</evidence>
<dbReference type="PANTHER" id="PTHR48041:SF139">
    <property type="entry name" value="PROTEIN SCARLET"/>
    <property type="match status" value="1"/>
</dbReference>
<dbReference type="EMBL" id="CAJZBQ010000047">
    <property type="protein sequence ID" value="CAG9329394.1"/>
    <property type="molecule type" value="Genomic_DNA"/>
</dbReference>
<protein>
    <recommendedName>
        <fullName evidence="7">ABC-2 type transporter transmembrane domain-containing protein</fullName>
    </recommendedName>
</protein>